<reference evidence="1 2" key="1">
    <citation type="journal article" date="2011" name="Front. Microbiol.">
        <title>Two Strains of Crocosphaera watsonii with Highly Conserved Genomes are Distinguished by Strain-Specific Features.</title>
        <authorList>
            <person name="Bench S.R."/>
            <person name="Ilikchyan I.N."/>
            <person name="Tripp H.J."/>
            <person name="Zehr J.P."/>
        </authorList>
    </citation>
    <scope>NUCLEOTIDE SEQUENCE [LARGE SCALE GENOMIC DNA]</scope>
    <source>
        <strain evidence="1 2">WH 0003</strain>
    </source>
</reference>
<evidence type="ECO:0000313" key="2">
    <source>
        <dbReference type="Proteomes" id="UP000003477"/>
    </source>
</evidence>
<dbReference type="EMBL" id="AESD01000364">
    <property type="protein sequence ID" value="EHJ12862.1"/>
    <property type="molecule type" value="Genomic_DNA"/>
</dbReference>
<accession>G5J4N5</accession>
<gene>
    <name evidence="1" type="ORF">CWATWH0003_2454</name>
</gene>
<proteinExistence type="predicted"/>
<dbReference type="Proteomes" id="UP000003477">
    <property type="component" value="Unassembled WGS sequence"/>
</dbReference>
<comment type="caution">
    <text evidence="1">The sequence shown here is derived from an EMBL/GenBank/DDBJ whole genome shotgun (WGS) entry which is preliminary data.</text>
</comment>
<sequence>MLGSGYDITKKHKAIKKFSFGLPVRQLQQEQNYELCNH</sequence>
<protein>
    <submittedName>
        <fullName evidence="1">Uncharacterized protein</fullName>
    </submittedName>
</protein>
<organism evidence="1 2">
    <name type="scientific">Crocosphaera watsonii WH 0003</name>
    <dbReference type="NCBI Taxonomy" id="423471"/>
    <lineage>
        <taxon>Bacteria</taxon>
        <taxon>Bacillati</taxon>
        <taxon>Cyanobacteriota</taxon>
        <taxon>Cyanophyceae</taxon>
        <taxon>Oscillatoriophycideae</taxon>
        <taxon>Chroococcales</taxon>
        <taxon>Aphanothecaceae</taxon>
        <taxon>Crocosphaera</taxon>
    </lineage>
</organism>
<name>G5J4N5_CROWT</name>
<dbReference type="AlphaFoldDB" id="G5J4N5"/>
<evidence type="ECO:0000313" key="1">
    <source>
        <dbReference type="EMBL" id="EHJ12862.1"/>
    </source>
</evidence>